<organism evidence="1 2">
    <name type="scientific">Leifsonella bigeumensis</name>
    <dbReference type="NCBI Taxonomy" id="433643"/>
    <lineage>
        <taxon>Bacteria</taxon>
        <taxon>Bacillati</taxon>
        <taxon>Actinomycetota</taxon>
        <taxon>Actinomycetes</taxon>
        <taxon>Micrococcales</taxon>
        <taxon>Microbacteriaceae</taxon>
        <taxon>Leifsonella</taxon>
    </lineage>
</organism>
<dbReference type="Proteomes" id="UP001501004">
    <property type="component" value="Unassembled WGS sequence"/>
</dbReference>
<gene>
    <name evidence="1" type="ORF">GCM10022239_15880</name>
</gene>
<evidence type="ECO:0000313" key="2">
    <source>
        <dbReference type="Proteomes" id="UP001501004"/>
    </source>
</evidence>
<accession>A0ABP7FIT4</accession>
<dbReference type="EMBL" id="BAABAE010000003">
    <property type="protein sequence ID" value="GAA3740960.1"/>
    <property type="molecule type" value="Genomic_DNA"/>
</dbReference>
<protein>
    <submittedName>
        <fullName evidence="1">DUF2017 domain-containing protein</fullName>
    </submittedName>
</protein>
<keyword evidence="2" id="KW-1185">Reference proteome</keyword>
<dbReference type="Pfam" id="PF09438">
    <property type="entry name" value="DUF2017"/>
    <property type="match status" value="1"/>
</dbReference>
<sequence length="165" mass="17649">MKPFERADDGAVTAGIERDEALLLQNLASQLTALLREGDGMDPAVVRLIPDAYPDDPAASAEFRRFTAGGLIERKLANADTLILTLSDSIETGVLRLDPQQAGAWLRSLTDIRLTLASRLGIESDDQAPSEDAILQNLYDWLGFLQNSLVEAVDATAPDAAAADG</sequence>
<dbReference type="InterPro" id="IPR018561">
    <property type="entry name" value="AosR"/>
</dbReference>
<proteinExistence type="predicted"/>
<evidence type="ECO:0000313" key="1">
    <source>
        <dbReference type="EMBL" id="GAA3740960.1"/>
    </source>
</evidence>
<name>A0ABP7FIT4_9MICO</name>
<reference evidence="2" key="1">
    <citation type="journal article" date="2019" name="Int. J. Syst. Evol. Microbiol.">
        <title>The Global Catalogue of Microorganisms (GCM) 10K type strain sequencing project: providing services to taxonomists for standard genome sequencing and annotation.</title>
        <authorList>
            <consortium name="The Broad Institute Genomics Platform"/>
            <consortium name="The Broad Institute Genome Sequencing Center for Infectious Disease"/>
            <person name="Wu L."/>
            <person name="Ma J."/>
        </authorList>
    </citation>
    <scope>NUCLEOTIDE SEQUENCE [LARGE SCALE GENOMIC DNA]</scope>
    <source>
        <strain evidence="2">JCM 16949</strain>
    </source>
</reference>
<dbReference type="RefSeq" id="WP_344755484.1">
    <property type="nucleotide sequence ID" value="NZ_BAABAE010000003.1"/>
</dbReference>
<comment type="caution">
    <text evidence="1">The sequence shown here is derived from an EMBL/GenBank/DDBJ whole genome shotgun (WGS) entry which is preliminary data.</text>
</comment>